<accession>A0A0B6Y2Z8</accession>
<name>A0A0B6Y2Z8_9EUPU</name>
<evidence type="ECO:0000313" key="2">
    <source>
        <dbReference type="EMBL" id="CEK50687.1"/>
    </source>
</evidence>
<gene>
    <name evidence="2" type="primary">ORF11431</name>
</gene>
<protein>
    <submittedName>
        <fullName evidence="2">Uncharacterized protein</fullName>
    </submittedName>
</protein>
<dbReference type="AlphaFoldDB" id="A0A0B6Y2Z8"/>
<dbReference type="EMBL" id="HACG01003822">
    <property type="protein sequence ID" value="CEK50687.1"/>
    <property type="molecule type" value="Transcribed_RNA"/>
</dbReference>
<proteinExistence type="predicted"/>
<sequence length="70" mass="7969">PLRALTTHGRTTHLKLTIVYKINQFIPLRTSSLSHSENKQTHITSSLYHSSSNDSQTAKNNWENYGNNSQ</sequence>
<feature type="non-terminal residue" evidence="2">
    <location>
        <position position="1"/>
    </location>
</feature>
<evidence type="ECO:0000256" key="1">
    <source>
        <dbReference type="SAM" id="MobiDB-lite"/>
    </source>
</evidence>
<reference evidence="2" key="1">
    <citation type="submission" date="2014-12" db="EMBL/GenBank/DDBJ databases">
        <title>Insight into the proteome of Arion vulgaris.</title>
        <authorList>
            <person name="Aradska J."/>
            <person name="Bulat T."/>
            <person name="Smidak R."/>
            <person name="Sarate P."/>
            <person name="Gangsoo J."/>
            <person name="Sialana F."/>
            <person name="Bilban M."/>
            <person name="Lubec G."/>
        </authorList>
    </citation>
    <scope>NUCLEOTIDE SEQUENCE</scope>
    <source>
        <tissue evidence="2">Skin</tissue>
    </source>
</reference>
<feature type="non-terminal residue" evidence="2">
    <location>
        <position position="70"/>
    </location>
</feature>
<organism evidence="2">
    <name type="scientific">Arion vulgaris</name>
    <dbReference type="NCBI Taxonomy" id="1028688"/>
    <lineage>
        <taxon>Eukaryota</taxon>
        <taxon>Metazoa</taxon>
        <taxon>Spiralia</taxon>
        <taxon>Lophotrochozoa</taxon>
        <taxon>Mollusca</taxon>
        <taxon>Gastropoda</taxon>
        <taxon>Heterobranchia</taxon>
        <taxon>Euthyneura</taxon>
        <taxon>Panpulmonata</taxon>
        <taxon>Eupulmonata</taxon>
        <taxon>Stylommatophora</taxon>
        <taxon>Helicina</taxon>
        <taxon>Arionoidea</taxon>
        <taxon>Arionidae</taxon>
        <taxon>Arion</taxon>
    </lineage>
</organism>
<feature type="region of interest" description="Disordered" evidence="1">
    <location>
        <begin position="31"/>
        <end position="70"/>
    </location>
</feature>